<protein>
    <recommendedName>
        <fullName evidence="3">DUF1664 domain-containing protein</fullName>
    </recommendedName>
</protein>
<dbReference type="PANTHER" id="PTHR46667:SF6">
    <property type="entry name" value="OS01G0185100 PROTEIN"/>
    <property type="match status" value="1"/>
</dbReference>
<evidence type="ECO:0000313" key="4">
    <source>
        <dbReference type="EMBL" id="KAJ8902657.1"/>
    </source>
</evidence>
<evidence type="ECO:0000256" key="2">
    <source>
        <dbReference type="SAM" id="Phobius"/>
    </source>
</evidence>
<comment type="caution">
    <text evidence="4">The sequence shown here is derived from an EMBL/GenBank/DDBJ whole genome shotgun (WGS) entry which is preliminary data.</text>
</comment>
<sequence length="314" mass="34236">MAVAGITAGRTLLLVLGSGFAGAYVLENKAWVLQLLNISGKPVEENMDAVKQLSKNVEALASAANRRTLDTAQSSIKIVNTSDANAPLAKAWAVVALASGVFTLILYFRGRSVLSNLWVSRKSFVAAVNDLEERIKGLTKDLNSVNSDLKSHMQLVEGHVSESADEINLKLEEEIGLTKSRINLVGTSVDEMEEFLKGIQAQVDKLQTNLQYANRGILMLCSIVGSLPQQENRTRRLWDELRAFVRGTASTAGLEIPQSLDYPSGFAALEPTNPALSTRSRSLNYNIFIKDSLEYDGVSVRNFDSGKLTEKDCA</sequence>
<keyword evidence="2" id="KW-0812">Transmembrane</keyword>
<proteinExistence type="predicted"/>
<keyword evidence="1" id="KW-0175">Coiled coil</keyword>
<dbReference type="Proteomes" id="UP001157974">
    <property type="component" value="Unassembled WGS sequence"/>
</dbReference>
<organism evidence="4 5">
    <name type="scientific">Rhodosorus marinus</name>
    <dbReference type="NCBI Taxonomy" id="101924"/>
    <lineage>
        <taxon>Eukaryota</taxon>
        <taxon>Rhodophyta</taxon>
        <taxon>Stylonematophyceae</taxon>
        <taxon>Stylonematales</taxon>
        <taxon>Stylonemataceae</taxon>
        <taxon>Rhodosorus</taxon>
    </lineage>
</organism>
<keyword evidence="2" id="KW-1133">Transmembrane helix</keyword>
<evidence type="ECO:0000313" key="5">
    <source>
        <dbReference type="Proteomes" id="UP001157974"/>
    </source>
</evidence>
<accession>A0AAV8UN04</accession>
<name>A0AAV8UN04_9RHOD</name>
<dbReference type="InterPro" id="IPR012458">
    <property type="entry name" value="DUF1664"/>
</dbReference>
<dbReference type="PANTHER" id="PTHR46667">
    <property type="entry name" value="OS05G0182700 PROTEIN"/>
    <property type="match status" value="1"/>
</dbReference>
<evidence type="ECO:0000259" key="3">
    <source>
        <dbReference type="Pfam" id="PF07889"/>
    </source>
</evidence>
<feature type="domain" description="DUF1664" evidence="3">
    <location>
        <begin position="95"/>
        <end position="209"/>
    </location>
</feature>
<keyword evidence="5" id="KW-1185">Reference proteome</keyword>
<reference evidence="4 5" key="1">
    <citation type="journal article" date="2023" name="Nat. Commun.">
        <title>Origin of minicircular mitochondrial genomes in red algae.</title>
        <authorList>
            <person name="Lee Y."/>
            <person name="Cho C.H."/>
            <person name="Lee Y.M."/>
            <person name="Park S.I."/>
            <person name="Yang J.H."/>
            <person name="West J.A."/>
            <person name="Bhattacharya D."/>
            <person name="Yoon H.S."/>
        </authorList>
    </citation>
    <scope>NUCLEOTIDE SEQUENCE [LARGE SCALE GENOMIC DNA]</scope>
    <source>
        <strain evidence="4 5">CCMP1338</strain>
        <tissue evidence="4">Whole cell</tissue>
    </source>
</reference>
<dbReference type="EMBL" id="JAMWBK010000008">
    <property type="protein sequence ID" value="KAJ8902657.1"/>
    <property type="molecule type" value="Genomic_DNA"/>
</dbReference>
<gene>
    <name evidence="4" type="ORF">NDN08_005977</name>
</gene>
<keyword evidence="2" id="KW-0472">Membrane</keyword>
<dbReference type="Pfam" id="PF07889">
    <property type="entry name" value="DUF1664"/>
    <property type="match status" value="1"/>
</dbReference>
<dbReference type="AlphaFoldDB" id="A0AAV8UN04"/>
<feature type="transmembrane region" description="Helical" evidence="2">
    <location>
        <begin position="91"/>
        <end position="108"/>
    </location>
</feature>
<evidence type="ECO:0000256" key="1">
    <source>
        <dbReference type="SAM" id="Coils"/>
    </source>
</evidence>
<feature type="coiled-coil region" evidence="1">
    <location>
        <begin position="121"/>
        <end position="148"/>
    </location>
</feature>